<evidence type="ECO:0000256" key="7">
    <source>
        <dbReference type="ARBA" id="ARBA00070053"/>
    </source>
</evidence>
<dbReference type="HAMAP" id="MF_00258">
    <property type="entry name" value="Glu_racemase"/>
    <property type="match status" value="1"/>
</dbReference>
<dbReference type="Gene3D" id="3.40.50.1860">
    <property type="match status" value="2"/>
</dbReference>
<evidence type="ECO:0000256" key="5">
    <source>
        <dbReference type="ARBA" id="ARBA00023235"/>
    </source>
</evidence>
<dbReference type="InterPro" id="IPR001920">
    <property type="entry name" value="Asp/Glu_race"/>
</dbReference>
<reference evidence="9 10" key="1">
    <citation type="submission" date="2017-09" db="EMBL/GenBank/DDBJ databases">
        <title>Depth-based differentiation of microbial function through sediment-hosted aquifers and enrichment of novel symbionts in the deep terrestrial subsurface.</title>
        <authorList>
            <person name="Probst A.J."/>
            <person name="Ladd B."/>
            <person name="Jarett J.K."/>
            <person name="Geller-Mcgrath D.E."/>
            <person name="Sieber C.M."/>
            <person name="Emerson J.B."/>
            <person name="Anantharaman K."/>
            <person name="Thomas B.C."/>
            <person name="Malmstrom R."/>
            <person name="Stieglmeier M."/>
            <person name="Klingl A."/>
            <person name="Woyke T."/>
            <person name="Ryan C.M."/>
            <person name="Banfield J.F."/>
        </authorList>
    </citation>
    <scope>NUCLEOTIDE SEQUENCE [LARGE SCALE GENOMIC DNA]</scope>
    <source>
        <strain evidence="9">CG23_combo_of_CG06-09_8_20_14_all_40_23</strain>
    </source>
</reference>
<protein>
    <recommendedName>
        <fullName evidence="7 8">Glutamate racemase</fullName>
        <ecNumber evidence="2 8">5.1.1.3</ecNumber>
    </recommendedName>
</protein>
<dbReference type="GO" id="GO:0008360">
    <property type="term" value="P:regulation of cell shape"/>
    <property type="evidence" value="ECO:0007669"/>
    <property type="project" value="UniProtKB-KW"/>
</dbReference>
<feature type="binding site" evidence="8">
    <location>
        <begin position="11"/>
        <end position="12"/>
    </location>
    <ligand>
        <name>substrate</name>
    </ligand>
</feature>
<dbReference type="PROSITE" id="PS00923">
    <property type="entry name" value="ASP_GLU_RACEMASE_1"/>
    <property type="match status" value="1"/>
</dbReference>
<evidence type="ECO:0000256" key="4">
    <source>
        <dbReference type="ARBA" id="ARBA00022984"/>
    </source>
</evidence>
<evidence type="ECO:0000256" key="8">
    <source>
        <dbReference type="HAMAP-Rule" id="MF_00258"/>
    </source>
</evidence>
<dbReference type="Pfam" id="PF01177">
    <property type="entry name" value="Asp_Glu_race"/>
    <property type="match status" value="1"/>
</dbReference>
<evidence type="ECO:0000256" key="2">
    <source>
        <dbReference type="ARBA" id="ARBA00013090"/>
    </source>
</evidence>
<comment type="caution">
    <text evidence="9">The sequence shown here is derived from an EMBL/GenBank/DDBJ whole genome shotgun (WGS) entry which is preliminary data.</text>
</comment>
<evidence type="ECO:0000256" key="1">
    <source>
        <dbReference type="ARBA" id="ARBA00001602"/>
    </source>
</evidence>
<comment type="catalytic activity">
    <reaction evidence="1 8">
        <text>L-glutamate = D-glutamate</text>
        <dbReference type="Rhea" id="RHEA:12813"/>
        <dbReference type="ChEBI" id="CHEBI:29985"/>
        <dbReference type="ChEBI" id="CHEBI:29986"/>
        <dbReference type="EC" id="5.1.1.3"/>
    </reaction>
</comment>
<dbReference type="GO" id="GO:0008881">
    <property type="term" value="F:glutamate racemase activity"/>
    <property type="evidence" value="ECO:0007669"/>
    <property type="project" value="UniProtKB-UniRule"/>
</dbReference>
<feature type="binding site" evidence="8">
    <location>
        <begin position="43"/>
        <end position="44"/>
    </location>
    <ligand>
        <name>substrate</name>
    </ligand>
</feature>
<proteinExistence type="inferred from homology"/>
<dbReference type="PANTHER" id="PTHR21198">
    <property type="entry name" value="GLUTAMATE RACEMASE"/>
    <property type="match status" value="1"/>
</dbReference>
<dbReference type="SUPFAM" id="SSF53681">
    <property type="entry name" value="Aspartate/glutamate racemase"/>
    <property type="match status" value="2"/>
</dbReference>
<keyword evidence="6 8" id="KW-0961">Cell wall biogenesis/degradation</keyword>
<gene>
    <name evidence="8" type="primary">murI</name>
    <name evidence="9" type="ORF">COX18_07765</name>
</gene>
<dbReference type="InterPro" id="IPR004391">
    <property type="entry name" value="Glu_race"/>
</dbReference>
<dbReference type="PROSITE" id="PS00924">
    <property type="entry name" value="ASP_GLU_RACEMASE_2"/>
    <property type="match status" value="1"/>
</dbReference>
<dbReference type="UniPathway" id="UPA00219"/>
<comment type="pathway">
    <text evidence="8">Cell wall biogenesis; peptidoglycan biosynthesis.</text>
</comment>
<dbReference type="EMBL" id="PCSH01000137">
    <property type="protein sequence ID" value="PIP40116.1"/>
    <property type="molecule type" value="Genomic_DNA"/>
</dbReference>
<accession>A0A2H0A415</accession>
<name>A0A2H0A415_9BACT</name>
<dbReference type="InterPro" id="IPR015942">
    <property type="entry name" value="Asp/Glu/hydantoin_racemase"/>
</dbReference>
<dbReference type="GO" id="GO:0009252">
    <property type="term" value="P:peptidoglycan biosynthetic process"/>
    <property type="evidence" value="ECO:0007669"/>
    <property type="project" value="UniProtKB-UniRule"/>
</dbReference>
<sequence length="276" mass="30512">MNKNAAIGIFDSGVGGLTVMAEIIKAMPDEEIIYFGDLARTPYGSKSKETVIKFSCEIVQFLISQGVKAIVVACNTATASSLEELKQRFSLPIIGVILPGAQKAAEITQTRRIGVIATRSTVATGAYVKAIQLQDSEIHVISQPCPLFVPLVEEGWLNHAATKKIAEEYLFPLKNNKIDTLILGCTHYPFLRNIIQAVMGNEVTLINSAEETAMATKGILFEAGLLCEMRQERRHRFYVSDESVRFVELGEQFLGEKIRIITQVDLAKENPICMKF</sequence>
<dbReference type="EC" id="5.1.1.3" evidence="2 8"/>
<dbReference type="PANTHER" id="PTHR21198:SF2">
    <property type="entry name" value="GLUTAMATE RACEMASE"/>
    <property type="match status" value="1"/>
</dbReference>
<keyword evidence="4 8" id="KW-0573">Peptidoglycan synthesis</keyword>
<organism evidence="9 10">
    <name type="scientific">Candidatus Desantisbacteria bacterium CG23_combo_of_CG06-09_8_20_14_all_40_23</name>
    <dbReference type="NCBI Taxonomy" id="1974550"/>
    <lineage>
        <taxon>Bacteria</taxon>
        <taxon>Candidatus Desantisiibacteriota</taxon>
    </lineage>
</organism>
<evidence type="ECO:0000256" key="3">
    <source>
        <dbReference type="ARBA" id="ARBA00022960"/>
    </source>
</evidence>
<evidence type="ECO:0000313" key="9">
    <source>
        <dbReference type="EMBL" id="PIP40116.1"/>
    </source>
</evidence>
<dbReference type="InterPro" id="IPR033134">
    <property type="entry name" value="Asp/Glu_racemase_AS_2"/>
</dbReference>
<dbReference type="FunFam" id="3.40.50.1860:FF:000002">
    <property type="entry name" value="Glutamate racemase"/>
    <property type="match status" value="1"/>
</dbReference>
<dbReference type="AlphaFoldDB" id="A0A2H0A415"/>
<dbReference type="Proteomes" id="UP000231067">
    <property type="component" value="Unassembled WGS sequence"/>
</dbReference>
<feature type="binding site" evidence="8">
    <location>
        <begin position="75"/>
        <end position="76"/>
    </location>
    <ligand>
        <name>substrate</name>
    </ligand>
</feature>
<dbReference type="NCBIfam" id="TIGR00067">
    <property type="entry name" value="glut_race"/>
    <property type="match status" value="1"/>
</dbReference>
<keyword evidence="5 8" id="KW-0413">Isomerase</keyword>
<keyword evidence="3 8" id="KW-0133">Cell shape</keyword>
<comment type="similarity">
    <text evidence="8">Belongs to the aspartate/glutamate racemases family.</text>
</comment>
<feature type="active site" description="Proton donor/acceptor" evidence="8">
    <location>
        <position position="74"/>
    </location>
</feature>
<evidence type="ECO:0000313" key="10">
    <source>
        <dbReference type="Proteomes" id="UP000231067"/>
    </source>
</evidence>
<dbReference type="GO" id="GO:0071555">
    <property type="term" value="P:cell wall organization"/>
    <property type="evidence" value="ECO:0007669"/>
    <property type="project" value="UniProtKB-KW"/>
</dbReference>
<feature type="active site" description="Proton donor/acceptor" evidence="8">
    <location>
        <position position="185"/>
    </location>
</feature>
<comment type="function">
    <text evidence="8">Provides the (R)-glutamate required for cell wall biosynthesis.</text>
</comment>
<feature type="binding site" evidence="8">
    <location>
        <begin position="186"/>
        <end position="187"/>
    </location>
    <ligand>
        <name>substrate</name>
    </ligand>
</feature>
<evidence type="ECO:0000256" key="6">
    <source>
        <dbReference type="ARBA" id="ARBA00023316"/>
    </source>
</evidence>
<dbReference type="InterPro" id="IPR018187">
    <property type="entry name" value="Asp/Glu_racemase_AS_1"/>
</dbReference>